<dbReference type="Gene3D" id="3.40.50.620">
    <property type="entry name" value="HUPs"/>
    <property type="match status" value="1"/>
</dbReference>
<dbReference type="PANTHER" id="PTHR30336:SF20">
    <property type="entry name" value="DUF218 DOMAIN-CONTAINING PROTEIN"/>
    <property type="match status" value="1"/>
</dbReference>
<dbReference type="Gene3D" id="1.10.3620.10">
    <property type="entry name" value="YdcF like domain"/>
    <property type="match status" value="1"/>
</dbReference>
<sequence>MLTTTFPALQATTLNAINTLGEWLAHNEFAAPPAVGDADMIILAGNAVIPTIDAACELAVNTEHTLLITGGIGHSTTFLYAAIAKHPRYNTIPTTGRAEAAIIKDIAIQFWKIPAEKVLTEEKSTNCGENARFTHLLMQEQNLTPERAIIIQDPTMQRRTVATFERVWQGDTHQPQWRSWPGFVPRLVSNETQTTFGPDKKGLWPVERYVSLALGEIPRIRDDANGYGPQGRDFIAHVDIPLAVINAWEILANDAALAQLMHERGL</sequence>
<dbReference type="AlphaFoldDB" id="A0A3A5JT35"/>
<reference evidence="2 3" key="1">
    <citation type="submission" date="2018-09" db="EMBL/GenBank/DDBJ databases">
        <title>Draft genome sequence of Buttiauxella izardii CCUG 35510T.</title>
        <authorList>
            <person name="Salva-Serra F."/>
            <person name="Marathe N."/>
            <person name="Moore E."/>
            <person name="Stadler-Svensson L."/>
            <person name="Engstrom-Jakobsson H."/>
        </authorList>
    </citation>
    <scope>NUCLEOTIDE SEQUENCE [LARGE SCALE GENOMIC DNA]</scope>
    <source>
        <strain evidence="2 3">CCUG 35510</strain>
    </source>
</reference>
<feature type="domain" description="DUF218" evidence="1">
    <location>
        <begin position="40"/>
        <end position="171"/>
    </location>
</feature>
<comment type="caution">
    <text evidence="2">The sequence shown here is derived from an EMBL/GenBank/DDBJ whole genome shotgun (WGS) entry which is preliminary data.</text>
</comment>
<name>A0A3A5JT35_9ENTR</name>
<evidence type="ECO:0000313" key="2">
    <source>
        <dbReference type="EMBL" id="RJT24117.1"/>
    </source>
</evidence>
<dbReference type="OrthoDB" id="2216870at2"/>
<protein>
    <submittedName>
        <fullName evidence="2">YdcF family protein</fullName>
    </submittedName>
</protein>
<dbReference type="InterPro" id="IPR003848">
    <property type="entry name" value="DUF218"/>
</dbReference>
<proteinExistence type="predicted"/>
<organism evidence="2 3">
    <name type="scientific">Buttiauxella izardii</name>
    <dbReference type="NCBI Taxonomy" id="82991"/>
    <lineage>
        <taxon>Bacteria</taxon>
        <taxon>Pseudomonadati</taxon>
        <taxon>Pseudomonadota</taxon>
        <taxon>Gammaproteobacteria</taxon>
        <taxon>Enterobacterales</taxon>
        <taxon>Enterobacteriaceae</taxon>
        <taxon>Buttiauxella</taxon>
    </lineage>
</organism>
<accession>A0A3A5JT35</accession>
<dbReference type="GO" id="GO:0005886">
    <property type="term" value="C:plasma membrane"/>
    <property type="evidence" value="ECO:0007669"/>
    <property type="project" value="TreeGrafter"/>
</dbReference>
<dbReference type="EMBL" id="QZWH01000012">
    <property type="protein sequence ID" value="RJT24117.1"/>
    <property type="molecule type" value="Genomic_DNA"/>
</dbReference>
<dbReference type="RefSeq" id="WP_120064140.1">
    <property type="nucleotide sequence ID" value="NZ_QZWH01000012.1"/>
</dbReference>
<evidence type="ECO:0000313" key="3">
    <source>
        <dbReference type="Proteomes" id="UP000276295"/>
    </source>
</evidence>
<keyword evidence="3" id="KW-1185">Reference proteome</keyword>
<evidence type="ECO:0000259" key="1">
    <source>
        <dbReference type="Pfam" id="PF02698"/>
    </source>
</evidence>
<gene>
    <name evidence="2" type="ORF">D6029_07365</name>
</gene>
<dbReference type="CDD" id="cd06259">
    <property type="entry name" value="YdcF-like"/>
    <property type="match status" value="1"/>
</dbReference>
<dbReference type="Proteomes" id="UP000276295">
    <property type="component" value="Unassembled WGS sequence"/>
</dbReference>
<dbReference type="Pfam" id="PF02698">
    <property type="entry name" value="DUF218"/>
    <property type="match status" value="1"/>
</dbReference>
<dbReference type="PANTHER" id="PTHR30336">
    <property type="entry name" value="INNER MEMBRANE PROTEIN, PROBABLE PERMEASE"/>
    <property type="match status" value="1"/>
</dbReference>
<dbReference type="InterPro" id="IPR014729">
    <property type="entry name" value="Rossmann-like_a/b/a_fold"/>
</dbReference>
<dbReference type="InterPro" id="IPR051599">
    <property type="entry name" value="Cell_Envelope_Assoc"/>
</dbReference>